<proteinExistence type="predicted"/>
<dbReference type="InterPro" id="IPR000601">
    <property type="entry name" value="PKD_dom"/>
</dbReference>
<keyword evidence="1" id="KW-0472">Membrane</keyword>
<dbReference type="AlphaFoldDB" id="A0A0G0TA05"/>
<evidence type="ECO:0000256" key="1">
    <source>
        <dbReference type="SAM" id="Phobius"/>
    </source>
</evidence>
<dbReference type="Proteomes" id="UP000034664">
    <property type="component" value="Unassembled WGS sequence"/>
</dbReference>
<dbReference type="InterPro" id="IPR035986">
    <property type="entry name" value="PKD_dom_sf"/>
</dbReference>
<dbReference type="InterPro" id="IPR022409">
    <property type="entry name" value="PKD/Chitinase_dom"/>
</dbReference>
<feature type="domain" description="PKD" evidence="2">
    <location>
        <begin position="71"/>
        <end position="168"/>
    </location>
</feature>
<reference evidence="3 4" key="1">
    <citation type="journal article" date="2015" name="Nature">
        <title>rRNA introns, odd ribosomes, and small enigmatic genomes across a large radiation of phyla.</title>
        <authorList>
            <person name="Brown C.T."/>
            <person name="Hug L.A."/>
            <person name="Thomas B.C."/>
            <person name="Sharon I."/>
            <person name="Castelle C.J."/>
            <person name="Singh A."/>
            <person name="Wilkins M.J."/>
            <person name="Williams K.H."/>
            <person name="Banfield J.F."/>
        </authorList>
    </citation>
    <scope>NUCLEOTIDE SEQUENCE [LARGE SCALE GENOMIC DNA]</scope>
</reference>
<dbReference type="Gene3D" id="2.60.40.10">
    <property type="entry name" value="Immunoglobulins"/>
    <property type="match status" value="1"/>
</dbReference>
<comment type="caution">
    <text evidence="3">The sequence shown here is derived from an EMBL/GenBank/DDBJ whole genome shotgun (WGS) entry which is preliminary data.</text>
</comment>
<dbReference type="SMART" id="SM00089">
    <property type="entry name" value="PKD"/>
    <property type="match status" value="1"/>
</dbReference>
<dbReference type="InterPro" id="IPR013783">
    <property type="entry name" value="Ig-like_fold"/>
</dbReference>
<protein>
    <recommendedName>
        <fullName evidence="2">PKD domain-containing protein</fullName>
    </recommendedName>
</protein>
<dbReference type="Pfam" id="PF00801">
    <property type="entry name" value="PKD"/>
    <property type="match status" value="1"/>
</dbReference>
<evidence type="ECO:0000313" key="4">
    <source>
        <dbReference type="Proteomes" id="UP000034664"/>
    </source>
</evidence>
<accession>A0A0G0TA05</accession>
<dbReference type="PROSITE" id="PS50093">
    <property type="entry name" value="PKD"/>
    <property type="match status" value="1"/>
</dbReference>
<dbReference type="SUPFAM" id="SSF49299">
    <property type="entry name" value="PKD domain"/>
    <property type="match status" value="1"/>
</dbReference>
<keyword evidence="1" id="KW-0812">Transmembrane</keyword>
<dbReference type="EMBL" id="LBZM01000023">
    <property type="protein sequence ID" value="KKR71616.1"/>
    <property type="molecule type" value="Genomic_DNA"/>
</dbReference>
<evidence type="ECO:0000313" key="3">
    <source>
        <dbReference type="EMBL" id="KKR71616.1"/>
    </source>
</evidence>
<keyword evidence="1" id="KW-1133">Transmembrane helix</keyword>
<sequence>MQFFRNNWIYIAIAFAVMLLAGIGYITYARLNELTVQDATPALTPTPTEAADTNEVELTFQITPPAGEELFCLELVATPLKGNVPLSVSFSGVAQELTDEEVSFTFDFGDESSQTVETAVTTSDGIVSQDITHTYTEPGEFTALLTVESTSGTVTSESCSIDIAAGGLAQVPIGGPSESTSVAQLLSTDTPVPEDVPVPDIPEAGGFLPTALAALGGLAIILLAFAIL</sequence>
<evidence type="ECO:0000259" key="2">
    <source>
        <dbReference type="PROSITE" id="PS50093"/>
    </source>
</evidence>
<feature type="transmembrane region" description="Helical" evidence="1">
    <location>
        <begin position="7"/>
        <end position="28"/>
    </location>
</feature>
<feature type="transmembrane region" description="Helical" evidence="1">
    <location>
        <begin position="207"/>
        <end position="227"/>
    </location>
</feature>
<dbReference type="CDD" id="cd00146">
    <property type="entry name" value="PKD"/>
    <property type="match status" value="1"/>
</dbReference>
<organism evidence="3 4">
    <name type="scientific">Candidatus Roizmanbacteria bacterium GW2011_GWB1_40_7</name>
    <dbReference type="NCBI Taxonomy" id="1618482"/>
    <lineage>
        <taxon>Bacteria</taxon>
        <taxon>Candidatus Roizmaniibacteriota</taxon>
    </lineage>
</organism>
<name>A0A0G0TA05_9BACT</name>
<gene>
    <name evidence="3" type="ORF">UU14_C0023G0016</name>
</gene>